<keyword evidence="3" id="KW-1185">Reference proteome</keyword>
<proteinExistence type="predicted"/>
<gene>
    <name evidence="2" type="primary">ABSGL_06106.1 scaffold 7701</name>
</gene>
<organism evidence="2">
    <name type="scientific">Absidia glauca</name>
    <name type="common">Pin mould</name>
    <dbReference type="NCBI Taxonomy" id="4829"/>
    <lineage>
        <taxon>Eukaryota</taxon>
        <taxon>Fungi</taxon>
        <taxon>Fungi incertae sedis</taxon>
        <taxon>Mucoromycota</taxon>
        <taxon>Mucoromycotina</taxon>
        <taxon>Mucoromycetes</taxon>
        <taxon>Mucorales</taxon>
        <taxon>Cunninghamellaceae</taxon>
        <taxon>Absidia</taxon>
    </lineage>
</organism>
<name>A0A163M1L8_ABSGL</name>
<evidence type="ECO:0000256" key="1">
    <source>
        <dbReference type="SAM" id="MobiDB-lite"/>
    </source>
</evidence>
<feature type="compositionally biased region" description="Polar residues" evidence="1">
    <location>
        <begin position="1"/>
        <end position="15"/>
    </location>
</feature>
<sequence>MLTNQESVIETTAQANKAPRSPPKELAGFTGDVLDHLGSSEDRFSFKVRTQDATTLLQILRRSPPPPWLLEFGQTVSIKDWWF</sequence>
<reference evidence="2" key="1">
    <citation type="submission" date="2016-04" db="EMBL/GenBank/DDBJ databases">
        <authorList>
            <person name="Evans L.H."/>
            <person name="Alamgir A."/>
            <person name="Owens N."/>
            <person name="Weber N.D."/>
            <person name="Virtaneva K."/>
            <person name="Barbian K."/>
            <person name="Babar A."/>
            <person name="Rosenke K."/>
        </authorList>
    </citation>
    <scope>NUCLEOTIDE SEQUENCE [LARGE SCALE GENOMIC DNA]</scope>
    <source>
        <strain evidence="2">CBS 101.48</strain>
    </source>
</reference>
<accession>A0A163M1L8</accession>
<dbReference type="Proteomes" id="UP000078561">
    <property type="component" value="Unassembled WGS sequence"/>
</dbReference>
<dbReference type="AlphaFoldDB" id="A0A163M1L8"/>
<evidence type="ECO:0000313" key="3">
    <source>
        <dbReference type="Proteomes" id="UP000078561"/>
    </source>
</evidence>
<feature type="region of interest" description="Disordered" evidence="1">
    <location>
        <begin position="1"/>
        <end position="26"/>
    </location>
</feature>
<protein>
    <submittedName>
        <fullName evidence="2">Uncharacterized protein</fullName>
    </submittedName>
</protein>
<dbReference type="EMBL" id="LT553217">
    <property type="protein sequence ID" value="SAM00418.1"/>
    <property type="molecule type" value="Genomic_DNA"/>
</dbReference>
<evidence type="ECO:0000313" key="2">
    <source>
        <dbReference type="EMBL" id="SAM00418.1"/>
    </source>
</evidence>
<dbReference type="InParanoid" id="A0A163M1L8"/>